<dbReference type="AlphaFoldDB" id="C6XKD1"/>
<name>C6XKD1_HIRBI</name>
<dbReference type="GO" id="GO:0006302">
    <property type="term" value="P:double-strand break repair"/>
    <property type="evidence" value="ECO:0007669"/>
    <property type="project" value="InterPro"/>
</dbReference>
<dbReference type="KEGG" id="hba:Hbal_0027"/>
<dbReference type="SUPFAM" id="SSF52540">
    <property type="entry name" value="P-loop containing nucleoside triphosphate hydrolases"/>
    <property type="match status" value="1"/>
</dbReference>
<sequence>MRPIRLTLQAFGPFAGKEVINFEQTFDVGLFGIYGPTGAGKTSIFDGLCFALFGQSSGAQRDGKDFRSDHAPLDMLTEVELVFDLGDKRYVVRRIPAQERLAKKGGKTTQQLHQAWLFDASGLNTQDITDANRGKAIAEKKTSVVEQTISELLGYSADQFRQIILLPQGQFRKVLDANTKDRSQILRQLFDVSLYEKLQDKLKEEAKALHEKVNTARIRRDDRLMQSGHETFEALELAIKEAHEQVKKSQAALDAAKKNHSTKRDTLEKAKSNDARFVELEKAKADLITLQANQSDIDARKADLEKVRRAESLLGLEAGLSRAKLDHKEASQRQIEAKVNLEKAEKANASAKVKLTDIQKQTSEIQALSETQNQLNALLNIQKSTISLATDLKTKTDQRKTSHAQANAAKQEQAALKTHLKELSTSAKNAIERGKTIANIEKEIERLNTEIAANSVYENAQKQTQNLEAKFKSSQANHLASKAKLENAQTELDVAEQALANVQALHLASKLKHGDNCPVCGSKDHPKLAKGDASSQGLDTAFRAAEKAYKIAGEEERKANDALIADKANYNSSLELFSKLEKPKTESDALKSALHDHSIELKKLNDLPTLEAINQKISLIEREEIEVSNRLETILVEHEKNQLAHNTAQSRYDDAIAKIPTDYQTVGKLEKELETNKSKIDGFKKELENAEISERETASILSNAQTSLNDKQETENRALKRVNSETANFESALIEAKLDEASFQAAKLLFPKRDAISKAVENHSAALISVKTRIEQAKLATQNVQREDLTILQHQVSTAETEVDHASNILNTVTQRQLHLKTTLESVQKATQELNKLNAEYAPLGEMSDLTNGTNPYKLKLVDFAIAAMYDDVLDAANQRLGPMTDSRFELRREAGGQGGNASRGLDTLIFDAHTESLRATSSLSGGEGFLASLALALGLSDVVQQQSGGVRLDAIFIDEGFGSLDSAALDLALQTLHTLADNNRLVGIISHVEEVKRTIPNGFSIEPSTAGSHIKLRTTTY</sequence>
<feature type="coiled-coil region" evidence="1">
    <location>
        <begin position="457"/>
        <end position="505"/>
    </location>
</feature>
<organism evidence="3 4">
    <name type="scientific">Hirschia baltica (strain ATCC 49814 / DSM 5838 / IFAM 1418)</name>
    <dbReference type="NCBI Taxonomy" id="582402"/>
    <lineage>
        <taxon>Bacteria</taxon>
        <taxon>Pseudomonadati</taxon>
        <taxon>Pseudomonadota</taxon>
        <taxon>Alphaproteobacteria</taxon>
        <taxon>Hyphomonadales</taxon>
        <taxon>Hyphomonadaceae</taxon>
        <taxon>Hirschia</taxon>
    </lineage>
</organism>
<dbReference type="Proteomes" id="UP000002745">
    <property type="component" value="Chromosome"/>
</dbReference>
<dbReference type="OrthoDB" id="9795626at2"/>
<dbReference type="InterPro" id="IPR027417">
    <property type="entry name" value="P-loop_NTPase"/>
</dbReference>
<evidence type="ECO:0000259" key="2">
    <source>
        <dbReference type="Pfam" id="PF13476"/>
    </source>
</evidence>
<evidence type="ECO:0000313" key="3">
    <source>
        <dbReference type="EMBL" id="ACT57729.1"/>
    </source>
</evidence>
<evidence type="ECO:0000256" key="1">
    <source>
        <dbReference type="SAM" id="Coils"/>
    </source>
</evidence>
<gene>
    <name evidence="3" type="ordered locus">Hbal_0027</name>
</gene>
<dbReference type="Pfam" id="PF13558">
    <property type="entry name" value="SbcC_Walker_B"/>
    <property type="match status" value="1"/>
</dbReference>
<dbReference type="PANTHER" id="PTHR32114">
    <property type="entry name" value="ABC TRANSPORTER ABCH.3"/>
    <property type="match status" value="1"/>
</dbReference>
<feature type="coiled-coil region" evidence="1">
    <location>
        <begin position="666"/>
        <end position="693"/>
    </location>
</feature>
<reference evidence="4" key="1">
    <citation type="journal article" date="2011" name="J. Bacteriol.">
        <title>Genome sequences of eight morphologically diverse alphaproteobacteria.</title>
        <authorList>
            <consortium name="US DOE Joint Genome Institute"/>
            <person name="Brown P.J."/>
            <person name="Kysela D.T."/>
            <person name="Buechlein A."/>
            <person name="Hemmerich C."/>
            <person name="Brun Y.V."/>
        </authorList>
    </citation>
    <scope>NUCLEOTIDE SEQUENCE [LARGE SCALE GENOMIC DNA]</scope>
    <source>
        <strain evidence="4">ATCC 49814 / DSM 5838 / IFAM 1418</strain>
    </source>
</reference>
<dbReference type="HOGENOM" id="CLU_004785_2_1_5"/>
<accession>C6XKD1</accession>
<feature type="coiled-coil region" evidence="1">
    <location>
        <begin position="192"/>
        <end position="273"/>
    </location>
</feature>
<dbReference type="PANTHER" id="PTHR32114:SF2">
    <property type="entry name" value="ABC TRANSPORTER ABCH.3"/>
    <property type="match status" value="1"/>
</dbReference>
<protein>
    <submittedName>
        <fullName evidence="3">SMC domain protein</fullName>
    </submittedName>
</protein>
<dbReference type="InterPro" id="IPR038729">
    <property type="entry name" value="Rad50/SbcC_AAA"/>
</dbReference>
<dbReference type="eggNOG" id="COG0419">
    <property type="taxonomic scope" value="Bacteria"/>
</dbReference>
<proteinExistence type="predicted"/>
<dbReference type="RefSeq" id="WP_012777887.1">
    <property type="nucleotide sequence ID" value="NC_012982.1"/>
</dbReference>
<feature type="coiled-coil region" evidence="1">
    <location>
        <begin position="327"/>
        <end position="378"/>
    </location>
</feature>
<dbReference type="Gene3D" id="3.40.50.300">
    <property type="entry name" value="P-loop containing nucleotide triphosphate hydrolases"/>
    <property type="match status" value="2"/>
</dbReference>
<keyword evidence="1" id="KW-0175">Coiled coil</keyword>
<dbReference type="EMBL" id="CP001678">
    <property type="protein sequence ID" value="ACT57729.1"/>
    <property type="molecule type" value="Genomic_DNA"/>
</dbReference>
<dbReference type="STRING" id="582402.Hbal_0027"/>
<evidence type="ECO:0000313" key="4">
    <source>
        <dbReference type="Proteomes" id="UP000002745"/>
    </source>
</evidence>
<feature type="domain" description="Rad50/SbcC-type AAA" evidence="2">
    <location>
        <begin position="5"/>
        <end position="246"/>
    </location>
</feature>
<dbReference type="GO" id="GO:0016887">
    <property type="term" value="F:ATP hydrolysis activity"/>
    <property type="evidence" value="ECO:0007669"/>
    <property type="project" value="InterPro"/>
</dbReference>
<keyword evidence="4" id="KW-1185">Reference proteome</keyword>
<dbReference type="Pfam" id="PF13476">
    <property type="entry name" value="AAA_23"/>
    <property type="match status" value="1"/>
</dbReference>